<dbReference type="InterPro" id="IPR004398">
    <property type="entry name" value="RNA_MeTrfase_RsmD"/>
</dbReference>
<dbReference type="EMBL" id="FUWO01000017">
    <property type="protein sequence ID" value="SJZ76012.1"/>
    <property type="molecule type" value="Genomic_DNA"/>
</dbReference>
<keyword evidence="2 4" id="KW-0808">Transferase</keyword>
<evidence type="ECO:0000256" key="2">
    <source>
        <dbReference type="ARBA" id="ARBA00022679"/>
    </source>
</evidence>
<feature type="region of interest" description="Disordered" evidence="3">
    <location>
        <begin position="1"/>
        <end position="22"/>
    </location>
</feature>
<dbReference type="PANTHER" id="PTHR43542">
    <property type="entry name" value="METHYLTRANSFERASE"/>
    <property type="match status" value="1"/>
</dbReference>
<evidence type="ECO:0000256" key="3">
    <source>
        <dbReference type="SAM" id="MobiDB-lite"/>
    </source>
</evidence>
<dbReference type="CDD" id="cd02440">
    <property type="entry name" value="AdoMet_MTases"/>
    <property type="match status" value="1"/>
</dbReference>
<dbReference type="Gene3D" id="3.40.50.150">
    <property type="entry name" value="Vaccinia Virus protein VP39"/>
    <property type="match status" value="1"/>
</dbReference>
<dbReference type="PROSITE" id="PS00092">
    <property type="entry name" value="N6_MTASE"/>
    <property type="match status" value="1"/>
</dbReference>
<protein>
    <submittedName>
        <fullName evidence="4">16S rRNA (Guanine(966)-N(2))-methyltransferase RsmD</fullName>
    </submittedName>
</protein>
<keyword evidence="1 4" id="KW-0489">Methyltransferase</keyword>
<dbReference type="Pfam" id="PF03602">
    <property type="entry name" value="Cons_hypoth95"/>
    <property type="match status" value="1"/>
</dbReference>
<dbReference type="GO" id="GO:0031167">
    <property type="term" value="P:rRNA methylation"/>
    <property type="evidence" value="ECO:0007669"/>
    <property type="project" value="InterPro"/>
</dbReference>
<dbReference type="NCBIfam" id="TIGR00095">
    <property type="entry name" value="16S rRNA (guanine(966)-N(2))-methyltransferase RsmD"/>
    <property type="match status" value="1"/>
</dbReference>
<dbReference type="STRING" id="1121925.SAMN02746011_01683"/>
<dbReference type="InterPro" id="IPR029063">
    <property type="entry name" value="SAM-dependent_MTases_sf"/>
</dbReference>
<dbReference type="PANTHER" id="PTHR43542:SF1">
    <property type="entry name" value="METHYLTRANSFERASE"/>
    <property type="match status" value="1"/>
</dbReference>
<dbReference type="RefSeq" id="WP_078756384.1">
    <property type="nucleotide sequence ID" value="NZ_FUWO01000017.1"/>
</dbReference>
<dbReference type="GO" id="GO:0008168">
    <property type="term" value="F:methyltransferase activity"/>
    <property type="evidence" value="ECO:0007669"/>
    <property type="project" value="UniProtKB-KW"/>
</dbReference>
<accession>A0A1T4N9W5</accession>
<evidence type="ECO:0000313" key="5">
    <source>
        <dbReference type="Proteomes" id="UP000189941"/>
    </source>
</evidence>
<dbReference type="GO" id="GO:0003676">
    <property type="term" value="F:nucleic acid binding"/>
    <property type="evidence" value="ECO:0007669"/>
    <property type="project" value="InterPro"/>
</dbReference>
<sequence length="189" mass="21369">MRVVAGKYGSRPLKAVPGQNTRPTTDKIKESIFNLLGSRCQSGIVLDLYGGTGGLAIEAVSRGMDHAVICEKHRAAIATIKHNIGMTKETERFTLLAGDNYASLKKYQTAHPTVIFDLILIDPPYKREKIVEDIKWLGQHGFINQDTTIMCETDNETTLPETINQWSKYREKQYGLTVIHLYEWEDEVE</sequence>
<proteinExistence type="predicted"/>
<dbReference type="PIRSF" id="PIRSF004553">
    <property type="entry name" value="CHP00095"/>
    <property type="match status" value="1"/>
</dbReference>
<dbReference type="InterPro" id="IPR002052">
    <property type="entry name" value="DNA_methylase_N6_adenine_CS"/>
</dbReference>
<keyword evidence="5" id="KW-1185">Reference proteome</keyword>
<name>A0A1T4N9W5_9LACT</name>
<organism evidence="4 5">
    <name type="scientific">Globicatella sulfidifaciens DSM 15739</name>
    <dbReference type="NCBI Taxonomy" id="1121925"/>
    <lineage>
        <taxon>Bacteria</taxon>
        <taxon>Bacillati</taxon>
        <taxon>Bacillota</taxon>
        <taxon>Bacilli</taxon>
        <taxon>Lactobacillales</taxon>
        <taxon>Aerococcaceae</taxon>
        <taxon>Globicatella</taxon>
    </lineage>
</organism>
<evidence type="ECO:0000256" key="1">
    <source>
        <dbReference type="ARBA" id="ARBA00022603"/>
    </source>
</evidence>
<dbReference type="AlphaFoldDB" id="A0A1T4N9W5"/>
<dbReference type="OrthoDB" id="9803017at2"/>
<evidence type="ECO:0000313" key="4">
    <source>
        <dbReference type="EMBL" id="SJZ76012.1"/>
    </source>
</evidence>
<gene>
    <name evidence="4" type="ORF">SAMN02746011_01683</name>
</gene>
<dbReference type="SUPFAM" id="SSF53335">
    <property type="entry name" value="S-adenosyl-L-methionine-dependent methyltransferases"/>
    <property type="match status" value="1"/>
</dbReference>
<reference evidence="5" key="1">
    <citation type="submission" date="2017-02" db="EMBL/GenBank/DDBJ databases">
        <authorList>
            <person name="Varghese N."/>
            <person name="Submissions S."/>
        </authorList>
    </citation>
    <scope>NUCLEOTIDE SEQUENCE [LARGE SCALE GENOMIC DNA]</scope>
    <source>
        <strain evidence="5">DSM 15739</strain>
    </source>
</reference>
<dbReference type="Proteomes" id="UP000189941">
    <property type="component" value="Unassembled WGS sequence"/>
</dbReference>